<organism evidence="2 3">
    <name type="scientific">Bombyx mori</name>
    <name type="common">Silk moth</name>
    <dbReference type="NCBI Taxonomy" id="7091"/>
    <lineage>
        <taxon>Eukaryota</taxon>
        <taxon>Metazoa</taxon>
        <taxon>Ecdysozoa</taxon>
        <taxon>Arthropoda</taxon>
        <taxon>Hexapoda</taxon>
        <taxon>Insecta</taxon>
        <taxon>Pterygota</taxon>
        <taxon>Neoptera</taxon>
        <taxon>Endopterygota</taxon>
        <taxon>Lepidoptera</taxon>
        <taxon>Glossata</taxon>
        <taxon>Ditrysia</taxon>
        <taxon>Bombycoidea</taxon>
        <taxon>Bombycidae</taxon>
        <taxon>Bombycinae</taxon>
        <taxon>Bombyx</taxon>
    </lineage>
</organism>
<reference evidence="2" key="2">
    <citation type="submission" date="2022-06" db="UniProtKB">
        <authorList>
            <consortium name="EnsemblMetazoa"/>
        </authorList>
    </citation>
    <scope>IDENTIFICATION</scope>
    <source>
        <strain evidence="2">p50T (Dazao)</strain>
    </source>
</reference>
<dbReference type="Proteomes" id="UP000005204">
    <property type="component" value="Unassembled WGS sequence"/>
</dbReference>
<accession>A0A8R2R3M7</accession>
<sequence>MNVLLVILLSLLFLCGTKCVRNKYKRTYLWKLFGYNIDGVIYTSDSDFEHKRGSFTFKEELLEDHETFLIRKNLVPNHINYNLFRTIIPIPRTRPGDPFAVSLRIAPITD</sequence>
<feature type="signal peptide" evidence="1">
    <location>
        <begin position="1"/>
        <end position="19"/>
    </location>
</feature>
<proteinExistence type="predicted"/>
<evidence type="ECO:0000313" key="3">
    <source>
        <dbReference type="Proteomes" id="UP000005204"/>
    </source>
</evidence>
<protein>
    <submittedName>
        <fullName evidence="2">Uncharacterized protein</fullName>
    </submittedName>
</protein>
<dbReference type="AlphaFoldDB" id="A0A8R2R3M7"/>
<feature type="chain" id="PRO_5035763107" evidence="1">
    <location>
        <begin position="20"/>
        <end position="110"/>
    </location>
</feature>
<reference evidence="3" key="1">
    <citation type="journal article" date="2008" name="Insect Biochem. Mol. Biol.">
        <title>The genome of a lepidopteran model insect, the silkworm Bombyx mori.</title>
        <authorList>
            <consortium name="International Silkworm Genome Consortium"/>
        </authorList>
    </citation>
    <scope>NUCLEOTIDE SEQUENCE [LARGE SCALE GENOMIC DNA]</scope>
    <source>
        <strain evidence="3">p50T</strain>
    </source>
</reference>
<evidence type="ECO:0000256" key="1">
    <source>
        <dbReference type="SAM" id="SignalP"/>
    </source>
</evidence>
<name>A0A8R2R3M7_BOMMO</name>
<keyword evidence="1" id="KW-0732">Signal</keyword>
<evidence type="ECO:0000313" key="2">
    <source>
        <dbReference type="EnsemblMetazoa" id="XP_037872823.1"/>
    </source>
</evidence>
<dbReference type="EnsemblMetazoa" id="XM_038016895.1">
    <property type="protein sequence ID" value="XP_037872823.1"/>
    <property type="gene ID" value="LOC119629775"/>
</dbReference>
<keyword evidence="3" id="KW-1185">Reference proteome</keyword>